<organism evidence="2 3">
    <name type="scientific">Amblyomma americanum</name>
    <name type="common">Lone star tick</name>
    <dbReference type="NCBI Taxonomy" id="6943"/>
    <lineage>
        <taxon>Eukaryota</taxon>
        <taxon>Metazoa</taxon>
        <taxon>Ecdysozoa</taxon>
        <taxon>Arthropoda</taxon>
        <taxon>Chelicerata</taxon>
        <taxon>Arachnida</taxon>
        <taxon>Acari</taxon>
        <taxon>Parasitiformes</taxon>
        <taxon>Ixodida</taxon>
        <taxon>Ixodoidea</taxon>
        <taxon>Ixodidae</taxon>
        <taxon>Amblyomminae</taxon>
        <taxon>Amblyomma</taxon>
    </lineage>
</organism>
<protein>
    <submittedName>
        <fullName evidence="2">Uncharacterized protein</fullName>
    </submittedName>
</protein>
<proteinExistence type="predicted"/>
<feature type="compositionally biased region" description="Low complexity" evidence="1">
    <location>
        <begin position="119"/>
        <end position="128"/>
    </location>
</feature>
<keyword evidence="3" id="KW-1185">Reference proteome</keyword>
<evidence type="ECO:0000313" key="3">
    <source>
        <dbReference type="Proteomes" id="UP001321473"/>
    </source>
</evidence>
<comment type="caution">
    <text evidence="2">The sequence shown here is derived from an EMBL/GenBank/DDBJ whole genome shotgun (WGS) entry which is preliminary data.</text>
</comment>
<feature type="compositionally biased region" description="Basic and acidic residues" evidence="1">
    <location>
        <begin position="171"/>
        <end position="182"/>
    </location>
</feature>
<evidence type="ECO:0000313" key="2">
    <source>
        <dbReference type="EMBL" id="KAK8780535.1"/>
    </source>
</evidence>
<dbReference type="AlphaFoldDB" id="A0AAQ4F154"/>
<reference evidence="2 3" key="1">
    <citation type="journal article" date="2023" name="Arcadia Sci">
        <title>De novo assembly of a long-read Amblyomma americanum tick genome.</title>
        <authorList>
            <person name="Chou S."/>
            <person name="Poskanzer K.E."/>
            <person name="Rollins M."/>
            <person name="Thuy-Boun P.S."/>
        </authorList>
    </citation>
    <scope>NUCLEOTIDE SEQUENCE [LARGE SCALE GENOMIC DNA]</scope>
    <source>
        <strain evidence="2">F_SG_1</strain>
        <tissue evidence="2">Salivary glands</tissue>
    </source>
</reference>
<feature type="compositionally biased region" description="Basic residues" evidence="1">
    <location>
        <begin position="137"/>
        <end position="149"/>
    </location>
</feature>
<dbReference type="EMBL" id="JARKHS020008729">
    <property type="protein sequence ID" value="KAK8780535.1"/>
    <property type="molecule type" value="Genomic_DNA"/>
</dbReference>
<feature type="region of interest" description="Disordered" evidence="1">
    <location>
        <begin position="88"/>
        <end position="222"/>
    </location>
</feature>
<sequence length="370" mass="40066">MPPRQRTPLFQHSHPPLSLYDQPDPMRGFHGFGMGGPMGPGPMGMGAPIIGGLGAPLGGPLGGPMGGPFAPMARFPTFIIIEAADDDTDSQDTMFPRPPPTALPPSTSSSNQDTVFPTLLLQRRQPQQQDEDDEHRPSRRRHRHLRRHGAGTASVTTPTAESELPDAAQANKEKDAQGEAKKPRLPPKPPGVPTPAETGGIPRPNLPTAPGKKDGDKDGTETEKTVMRIDHIETLNSAAAALHKMGLLSRPISAPSGNDCTAEGAVVIRRAKSQWDAPLDLNQERNKIIYDLPSESTYEYASVWSNTTSTYSQTTMTTTETLTGQQQTSGDDSDVNYLRPTVSLENITVLDKAQQRVKDIRERLAAKQKQ</sequence>
<feature type="region of interest" description="Disordered" evidence="1">
    <location>
        <begin position="1"/>
        <end position="25"/>
    </location>
</feature>
<feature type="compositionally biased region" description="Basic and acidic residues" evidence="1">
    <location>
        <begin position="211"/>
        <end position="222"/>
    </location>
</feature>
<evidence type="ECO:0000256" key="1">
    <source>
        <dbReference type="SAM" id="MobiDB-lite"/>
    </source>
</evidence>
<gene>
    <name evidence="2" type="ORF">V5799_018124</name>
</gene>
<name>A0AAQ4F154_AMBAM</name>
<accession>A0AAQ4F154</accession>
<dbReference type="Proteomes" id="UP001321473">
    <property type="component" value="Unassembled WGS sequence"/>
</dbReference>